<proteinExistence type="predicted"/>
<comment type="caution">
    <text evidence="4">The sequence shown here is derived from an EMBL/GenBank/DDBJ whole genome shotgun (WGS) entry which is preliminary data.</text>
</comment>
<evidence type="ECO:0000313" key="4">
    <source>
        <dbReference type="EMBL" id="CAF9915615.1"/>
    </source>
</evidence>
<dbReference type="Gene3D" id="1.25.40.10">
    <property type="entry name" value="Tetratricopeptide repeat domain"/>
    <property type="match status" value="1"/>
</dbReference>
<dbReference type="PANTHER" id="PTHR10039:SF17">
    <property type="entry name" value="FUNGAL STAND N-TERMINAL GOODBYE DOMAIN-CONTAINING PROTEIN-RELATED"/>
    <property type="match status" value="1"/>
</dbReference>
<dbReference type="Proteomes" id="UP000664169">
    <property type="component" value="Unassembled WGS sequence"/>
</dbReference>
<dbReference type="Gene3D" id="3.40.50.300">
    <property type="entry name" value="P-loop containing nucleotide triphosphate hydrolases"/>
    <property type="match status" value="1"/>
</dbReference>
<feature type="compositionally biased region" description="Acidic residues" evidence="2">
    <location>
        <begin position="724"/>
        <end position="734"/>
    </location>
</feature>
<feature type="domain" description="NACHT" evidence="3">
    <location>
        <begin position="333"/>
        <end position="454"/>
    </location>
</feature>
<dbReference type="Pfam" id="PF17109">
    <property type="entry name" value="Goodbye"/>
    <property type="match status" value="1"/>
</dbReference>
<organism evidence="4 5">
    <name type="scientific">Gomphillus americanus</name>
    <dbReference type="NCBI Taxonomy" id="1940652"/>
    <lineage>
        <taxon>Eukaryota</taxon>
        <taxon>Fungi</taxon>
        <taxon>Dikarya</taxon>
        <taxon>Ascomycota</taxon>
        <taxon>Pezizomycotina</taxon>
        <taxon>Lecanoromycetes</taxon>
        <taxon>OSLEUM clade</taxon>
        <taxon>Ostropomycetidae</taxon>
        <taxon>Ostropales</taxon>
        <taxon>Graphidaceae</taxon>
        <taxon>Gomphilloideae</taxon>
        <taxon>Gomphillus</taxon>
    </lineage>
</organism>
<dbReference type="InterPro" id="IPR031350">
    <property type="entry name" value="Goodbye_dom"/>
</dbReference>
<evidence type="ECO:0000259" key="3">
    <source>
        <dbReference type="PROSITE" id="PS50837"/>
    </source>
</evidence>
<feature type="region of interest" description="Disordered" evidence="2">
    <location>
        <begin position="1438"/>
        <end position="1467"/>
    </location>
</feature>
<protein>
    <recommendedName>
        <fullName evidence="3">NACHT domain-containing protein</fullName>
    </recommendedName>
</protein>
<feature type="region of interest" description="Disordered" evidence="2">
    <location>
        <begin position="678"/>
        <end position="702"/>
    </location>
</feature>
<accession>A0A8H3F1R7</accession>
<keyword evidence="1" id="KW-0677">Repeat</keyword>
<dbReference type="SUPFAM" id="SSF52540">
    <property type="entry name" value="P-loop containing nucleoside triphosphate hydrolases"/>
    <property type="match status" value="1"/>
</dbReference>
<feature type="region of interest" description="Disordered" evidence="2">
    <location>
        <begin position="714"/>
        <end position="737"/>
    </location>
</feature>
<gene>
    <name evidence="4" type="ORF">GOMPHAMPRED_000806</name>
</gene>
<evidence type="ECO:0000313" key="5">
    <source>
        <dbReference type="Proteomes" id="UP000664169"/>
    </source>
</evidence>
<dbReference type="InterPro" id="IPR007111">
    <property type="entry name" value="NACHT_NTPase"/>
</dbReference>
<dbReference type="SUPFAM" id="SSF48452">
    <property type="entry name" value="TPR-like"/>
    <property type="match status" value="1"/>
</dbReference>
<dbReference type="Pfam" id="PF24883">
    <property type="entry name" value="NPHP3_N"/>
    <property type="match status" value="1"/>
</dbReference>
<dbReference type="SMART" id="SM00028">
    <property type="entry name" value="TPR"/>
    <property type="match status" value="2"/>
</dbReference>
<feature type="compositionally biased region" description="Low complexity" evidence="2">
    <location>
        <begin position="681"/>
        <end position="697"/>
    </location>
</feature>
<evidence type="ECO:0000256" key="1">
    <source>
        <dbReference type="ARBA" id="ARBA00022737"/>
    </source>
</evidence>
<dbReference type="InterPro" id="IPR027417">
    <property type="entry name" value="P-loop_NTPase"/>
</dbReference>
<dbReference type="PANTHER" id="PTHR10039">
    <property type="entry name" value="AMELOGENIN"/>
    <property type="match status" value="1"/>
</dbReference>
<feature type="compositionally biased region" description="Polar residues" evidence="2">
    <location>
        <begin position="1438"/>
        <end position="1461"/>
    </location>
</feature>
<sequence length="1635" mass="184778">MANADPEADLEEFCRKAIEAYKHETGSSDVIDDILKTKLTTFHEFEQLLEKREAAFKSFRSKHDKVYRRIQEFLGPIIPLARTGFQMVNGSTFGLPVSVVLGVVIHLVQVSVFHRHSREALRYPVLMTATKAYPMQAVTNGAQQTCKGVSDAFDWIEQVFVELNDYAQCLKSYMQLPIPKPMERKIAQIMIFIIRVIARSRKLIADGRFRQFLRLAFLGEDKKTKSLVEQLNQALKSADSLTIGLTYAMVSDLSSNVLEGNTSIKASAAVAARVLHHVSNVDMLQNLQIAFFTKTFDENKKQFSRSKRALLTGSGGWLSEERLYKTWKNKGALILWILGGPGSGKTMLCTWLIHQLNLENDPAGPSNERINIAYFFVRQDNKELHTIDNLLKTIVWQLQQNDPEFKYHVAQVCQSAHRIAGPEQIWESCFLEYYTSANSSGKRAILIIDGLDEADPVERGILLNILDKYRSDVAARSKVIQFAIFGREELRNDLRKARLESDRHVIKVSSDKNSKDLNEYIKDRIDKLLIIQELRKGRTGREEASKRAKHLQKQIYRRAEGVFLWAQIFLDQMQGQEWGTILRLLKNSPLKLDSMIYSVLERLSNEEQEAVDSQNINDLTRILTWVCESKRPLSFAELEFILRLRGKEPRRLLWGKLCDNWASVFRLQYPRDYNPDLIHENNGQGTNLSGTTSGTTNVDMTSDISADNAHKHLHNHASVGDNDNNNDGDEGDYDDGSHSSLFNDIGDDLKSEGSEHAGKNLVATTEYYDIGQLYTTVAFAHARFRDVVREQGNLSFRGQSTLSIFKGIRQADYILFLDCVEMIRTCGFEESVHQFLYLEYPTTNVFLHLDAVRFEEMNDDQKLRVIDGLCWLLYEKAGCYSLFLGLGDRDHGQCDDFWRLWFIDKKATAAVQRWFSKVPLLESSPKTEWIRQASTSLPTLLEPLAQAAGRRWLEKAGYDDPGYLDKSFFEVWFLKAYHSLTFYGELSDSCKNFNWARDRGNLGLQPTELEDLAKWTKLDETTHWHTGIGWILFTAGHYDAALEHCQKAIELDAGAWVAMEARARILAGQGRYSEAVEQIDVAMTTIPDVWSLSGVKAYLMSYSAAWNDELGNFEESAKLAETAFYDNISSIPAAITYIDVLAKMKKWEALMYVLRVLHSRILPRDASLLSKCFATYGSIPYTVKNACAVSEDTRFVLQAAEAAIADILAQAVEAETIYYFFDFAGFCYEIYGEEEKFIEWFTKATARLEIADESDTASCLAYRESLMNQYARVCFDMAVVHQKNGRGLNKSADRLKKLATIVGAPSTETMGEVFELYSSDYAALLWGRWLREYVKIDESTWKKCFRSRVLKLLAGLDDNDPENDSSACQSLAIALFQAGDRKSAAEILAVIFKQLEEQLEEPENTEEDGLSDAEADAGANIQGHSNTVDEIAQDKISTATSTSRDKTIANTQGATDGTAEQGSLARRSTDPFEILSPQSNKTFPLVDDVMALKISPEDSLTETTNGILAEGETMDLQGKDVGCEADSTIKQNCSLELHLAQSWGYTCDWCGENALEAGSIECLVRVKNATLGRHLCNKSHVWYQAWPIPKGAFERMAHSQSQGNVVLKKEWLDNLRNQWLIDVLVADADADSTQS</sequence>
<dbReference type="PROSITE" id="PS50837">
    <property type="entry name" value="NACHT"/>
    <property type="match status" value="1"/>
</dbReference>
<reference evidence="4" key="1">
    <citation type="submission" date="2021-03" db="EMBL/GenBank/DDBJ databases">
        <authorList>
            <person name="Tagirdzhanova G."/>
        </authorList>
    </citation>
    <scope>NUCLEOTIDE SEQUENCE</scope>
</reference>
<evidence type="ECO:0000256" key="2">
    <source>
        <dbReference type="SAM" id="MobiDB-lite"/>
    </source>
</evidence>
<dbReference type="InterPro" id="IPR011990">
    <property type="entry name" value="TPR-like_helical_dom_sf"/>
</dbReference>
<keyword evidence="5" id="KW-1185">Reference proteome</keyword>
<dbReference type="InterPro" id="IPR019734">
    <property type="entry name" value="TPR_rpt"/>
</dbReference>
<dbReference type="OrthoDB" id="448455at2759"/>
<dbReference type="EMBL" id="CAJPDQ010000010">
    <property type="protein sequence ID" value="CAF9915615.1"/>
    <property type="molecule type" value="Genomic_DNA"/>
</dbReference>
<name>A0A8H3F1R7_9LECA</name>
<dbReference type="InterPro" id="IPR056884">
    <property type="entry name" value="NPHP3-like_N"/>
</dbReference>